<evidence type="ECO:0000256" key="3">
    <source>
        <dbReference type="ARBA" id="ARBA00023163"/>
    </source>
</evidence>
<dbReference type="InterPro" id="IPR000595">
    <property type="entry name" value="cNMP-bd_dom"/>
</dbReference>
<sequence>MSYIHGIQQTIMPDEYVELCLPFGTLRTYAATSTIHERGIKNKGLSLVVSGEVKIGNYGLDGSYQITTVLRRGDTFGEFTLYASLARTHHAEALTECKVLQIPEPAYRSLTSQHPAITEFITRSLAIKLHSALERLDDIRRLPTHVQLAKLIYQSYLTSKHVFIPLRQSDYAERLGVTVLTAHKSLTKLYALKLIEKRYGGVAITHVERLEGFLKESSSLLPL</sequence>
<dbReference type="Gene3D" id="2.60.120.10">
    <property type="entry name" value="Jelly Rolls"/>
    <property type="match status" value="1"/>
</dbReference>
<dbReference type="InterPro" id="IPR014710">
    <property type="entry name" value="RmlC-like_jellyroll"/>
</dbReference>
<dbReference type="EMBL" id="JWLW01000002">
    <property type="protein sequence ID" value="KHT57615.1"/>
    <property type="molecule type" value="Genomic_DNA"/>
</dbReference>
<reference evidence="5 6" key="1">
    <citation type="submission" date="2014-12" db="EMBL/GenBank/DDBJ databases">
        <title>Genome sequencing of Alteromonas marina AD001.</title>
        <authorList>
            <person name="Adrian T.G.S."/>
            <person name="Chan K.G."/>
        </authorList>
    </citation>
    <scope>NUCLEOTIDE SEQUENCE [LARGE SCALE GENOMIC DNA]</scope>
    <source>
        <strain evidence="5 6">AD001</strain>
    </source>
</reference>
<dbReference type="InterPro" id="IPR018490">
    <property type="entry name" value="cNMP-bd_dom_sf"/>
</dbReference>
<dbReference type="PANTHER" id="PTHR24567:SF26">
    <property type="entry name" value="REGULATORY PROTEIN YEIL"/>
    <property type="match status" value="1"/>
</dbReference>
<dbReference type="Pfam" id="PF13545">
    <property type="entry name" value="HTH_Crp_2"/>
    <property type="match status" value="1"/>
</dbReference>
<dbReference type="GO" id="GO:0003677">
    <property type="term" value="F:DNA binding"/>
    <property type="evidence" value="ECO:0007669"/>
    <property type="project" value="UniProtKB-KW"/>
</dbReference>
<dbReference type="CDD" id="cd00038">
    <property type="entry name" value="CAP_ED"/>
    <property type="match status" value="1"/>
</dbReference>
<keyword evidence="6" id="KW-1185">Reference proteome</keyword>
<keyword evidence="2" id="KW-0238">DNA-binding</keyword>
<dbReference type="SUPFAM" id="SSF46785">
    <property type="entry name" value="Winged helix' DNA-binding domain"/>
    <property type="match status" value="1"/>
</dbReference>
<dbReference type="AlphaFoldDB" id="A0A0B3YK27"/>
<proteinExistence type="predicted"/>
<dbReference type="SUPFAM" id="SSF51206">
    <property type="entry name" value="cAMP-binding domain-like"/>
    <property type="match status" value="1"/>
</dbReference>
<dbReference type="Pfam" id="PF00027">
    <property type="entry name" value="cNMP_binding"/>
    <property type="match status" value="1"/>
</dbReference>
<evidence type="ECO:0000256" key="2">
    <source>
        <dbReference type="ARBA" id="ARBA00023125"/>
    </source>
</evidence>
<dbReference type="PANTHER" id="PTHR24567">
    <property type="entry name" value="CRP FAMILY TRANSCRIPTIONAL REGULATORY PROTEIN"/>
    <property type="match status" value="1"/>
</dbReference>
<comment type="caution">
    <text evidence="5">The sequence shown here is derived from an EMBL/GenBank/DDBJ whole genome shotgun (WGS) entry which is preliminary data.</text>
</comment>
<name>A0A0B3YK27_9ALTE</name>
<keyword evidence="1" id="KW-0805">Transcription regulation</keyword>
<protein>
    <submittedName>
        <fullName evidence="5">Transcriptional regulator</fullName>
    </submittedName>
</protein>
<dbReference type="OrthoDB" id="61906at2"/>
<dbReference type="PROSITE" id="PS50042">
    <property type="entry name" value="CNMP_BINDING_3"/>
    <property type="match status" value="1"/>
</dbReference>
<evidence type="ECO:0000313" key="6">
    <source>
        <dbReference type="Proteomes" id="UP000031197"/>
    </source>
</evidence>
<dbReference type="GO" id="GO:0005829">
    <property type="term" value="C:cytosol"/>
    <property type="evidence" value="ECO:0007669"/>
    <property type="project" value="TreeGrafter"/>
</dbReference>
<dbReference type="InterPro" id="IPR012318">
    <property type="entry name" value="HTH_CRP"/>
</dbReference>
<evidence type="ECO:0000256" key="1">
    <source>
        <dbReference type="ARBA" id="ARBA00023015"/>
    </source>
</evidence>
<gene>
    <name evidence="5" type="ORF">RJ41_01265</name>
</gene>
<dbReference type="SMART" id="SM00100">
    <property type="entry name" value="cNMP"/>
    <property type="match status" value="1"/>
</dbReference>
<organism evidence="5 6">
    <name type="scientific">Alteromonas marina</name>
    <dbReference type="NCBI Taxonomy" id="203795"/>
    <lineage>
        <taxon>Bacteria</taxon>
        <taxon>Pseudomonadati</taxon>
        <taxon>Pseudomonadota</taxon>
        <taxon>Gammaproteobacteria</taxon>
        <taxon>Alteromonadales</taxon>
        <taxon>Alteromonadaceae</taxon>
        <taxon>Alteromonas/Salinimonas group</taxon>
        <taxon>Alteromonas</taxon>
    </lineage>
</organism>
<dbReference type="InterPro" id="IPR050397">
    <property type="entry name" value="Env_Response_Regulators"/>
</dbReference>
<accession>A0A0B3YK27</accession>
<evidence type="ECO:0000313" key="5">
    <source>
        <dbReference type="EMBL" id="KHT57615.1"/>
    </source>
</evidence>
<evidence type="ECO:0000259" key="4">
    <source>
        <dbReference type="PROSITE" id="PS50042"/>
    </source>
</evidence>
<dbReference type="InterPro" id="IPR036390">
    <property type="entry name" value="WH_DNA-bd_sf"/>
</dbReference>
<keyword evidence="3" id="KW-0804">Transcription</keyword>
<dbReference type="RefSeq" id="WP_039216379.1">
    <property type="nucleotide sequence ID" value="NZ_JWLW01000002.1"/>
</dbReference>
<dbReference type="Proteomes" id="UP000031197">
    <property type="component" value="Unassembled WGS sequence"/>
</dbReference>
<dbReference type="GO" id="GO:0003700">
    <property type="term" value="F:DNA-binding transcription factor activity"/>
    <property type="evidence" value="ECO:0007669"/>
    <property type="project" value="TreeGrafter"/>
</dbReference>
<feature type="domain" description="Cyclic nucleotide-binding" evidence="4">
    <location>
        <begin position="27"/>
        <end position="110"/>
    </location>
</feature>